<feature type="transmembrane region" description="Helical" evidence="3">
    <location>
        <begin position="435"/>
        <end position="456"/>
    </location>
</feature>
<evidence type="ECO:0000256" key="1">
    <source>
        <dbReference type="ARBA" id="ARBA00023319"/>
    </source>
</evidence>
<dbReference type="InterPro" id="IPR003599">
    <property type="entry name" value="Ig_sub"/>
</dbReference>
<dbReference type="GO" id="GO:0098632">
    <property type="term" value="F:cell-cell adhesion mediator activity"/>
    <property type="evidence" value="ECO:0007669"/>
    <property type="project" value="TreeGrafter"/>
</dbReference>
<dbReference type="AlphaFoldDB" id="W8AD12"/>
<dbReference type="PANTHER" id="PTHR10075:SF100">
    <property type="entry name" value="FASCICLIN-2"/>
    <property type="match status" value="1"/>
</dbReference>
<dbReference type="GO" id="GO:0007411">
    <property type="term" value="P:axon guidance"/>
    <property type="evidence" value="ECO:0007669"/>
    <property type="project" value="TreeGrafter"/>
</dbReference>
<reference evidence="5" key="1">
    <citation type="submission" date="2013-07" db="EMBL/GenBank/DDBJ databases">
        <authorList>
            <person name="Geib S."/>
        </authorList>
    </citation>
    <scope>NUCLEOTIDE SEQUENCE</scope>
</reference>
<evidence type="ECO:0000259" key="4">
    <source>
        <dbReference type="PROSITE" id="PS50835"/>
    </source>
</evidence>
<dbReference type="Gene3D" id="2.60.40.10">
    <property type="entry name" value="Immunoglobulins"/>
    <property type="match status" value="2"/>
</dbReference>
<dbReference type="InterPro" id="IPR003598">
    <property type="entry name" value="Ig_sub2"/>
</dbReference>
<evidence type="ECO:0000313" key="5">
    <source>
        <dbReference type="EMBL" id="JAB85875.1"/>
    </source>
</evidence>
<dbReference type="PROSITE" id="PS50835">
    <property type="entry name" value="IG_LIKE"/>
    <property type="match status" value="2"/>
</dbReference>
<feature type="compositionally biased region" description="Low complexity" evidence="2">
    <location>
        <begin position="156"/>
        <end position="171"/>
    </location>
</feature>
<feature type="domain" description="Ig-like" evidence="4">
    <location>
        <begin position="330"/>
        <end position="425"/>
    </location>
</feature>
<dbReference type="OrthoDB" id="5970915at2759"/>
<organism evidence="5">
    <name type="scientific">Ceratitis capitata</name>
    <name type="common">Mediterranean fruit fly</name>
    <name type="synonym">Tephritis capitata</name>
    <dbReference type="NCBI Taxonomy" id="7213"/>
    <lineage>
        <taxon>Eukaryota</taxon>
        <taxon>Metazoa</taxon>
        <taxon>Ecdysozoa</taxon>
        <taxon>Arthropoda</taxon>
        <taxon>Hexapoda</taxon>
        <taxon>Insecta</taxon>
        <taxon>Pterygota</taxon>
        <taxon>Neoptera</taxon>
        <taxon>Endopterygota</taxon>
        <taxon>Diptera</taxon>
        <taxon>Brachycera</taxon>
        <taxon>Muscomorpha</taxon>
        <taxon>Tephritoidea</taxon>
        <taxon>Tephritidae</taxon>
        <taxon>Ceratitis</taxon>
        <taxon>Ceratitis</taxon>
    </lineage>
</organism>
<dbReference type="PANTHER" id="PTHR10075">
    <property type="entry name" value="BASIGIN RELATED"/>
    <property type="match status" value="1"/>
</dbReference>
<dbReference type="EMBL" id="GAMC01020680">
    <property type="protein sequence ID" value="JAB85875.1"/>
    <property type="molecule type" value="mRNA"/>
</dbReference>
<dbReference type="Pfam" id="PF13927">
    <property type="entry name" value="Ig_3"/>
    <property type="match status" value="1"/>
</dbReference>
<dbReference type="SUPFAM" id="SSF48726">
    <property type="entry name" value="Immunoglobulin"/>
    <property type="match status" value="2"/>
</dbReference>
<keyword evidence="3" id="KW-0472">Membrane</keyword>
<feature type="compositionally biased region" description="Polar residues" evidence="2">
    <location>
        <begin position="219"/>
        <end position="230"/>
    </location>
</feature>
<dbReference type="GO" id="GO:0005886">
    <property type="term" value="C:plasma membrane"/>
    <property type="evidence" value="ECO:0007669"/>
    <property type="project" value="TreeGrafter"/>
</dbReference>
<name>W8AD12_CERCA</name>
<evidence type="ECO:0000256" key="2">
    <source>
        <dbReference type="SAM" id="MobiDB-lite"/>
    </source>
</evidence>
<dbReference type="GO" id="GO:0007156">
    <property type="term" value="P:homophilic cell adhesion via plasma membrane adhesion molecules"/>
    <property type="evidence" value="ECO:0007669"/>
    <property type="project" value="TreeGrafter"/>
</dbReference>
<gene>
    <name evidence="5" type="primary">BASI</name>
</gene>
<feature type="region of interest" description="Disordered" evidence="2">
    <location>
        <begin position="51"/>
        <end position="76"/>
    </location>
</feature>
<feature type="region of interest" description="Disordered" evidence="2">
    <location>
        <begin position="125"/>
        <end position="230"/>
    </location>
</feature>
<feature type="compositionally biased region" description="Polar residues" evidence="2">
    <location>
        <begin position="51"/>
        <end position="71"/>
    </location>
</feature>
<evidence type="ECO:0000256" key="3">
    <source>
        <dbReference type="SAM" id="Phobius"/>
    </source>
</evidence>
<dbReference type="Pfam" id="PF07679">
    <property type="entry name" value="I-set"/>
    <property type="match status" value="1"/>
</dbReference>
<accession>W8AD12</accession>
<dbReference type="GO" id="GO:0030424">
    <property type="term" value="C:axon"/>
    <property type="evidence" value="ECO:0007669"/>
    <property type="project" value="TreeGrafter"/>
</dbReference>
<dbReference type="CDD" id="cd00096">
    <property type="entry name" value="Ig"/>
    <property type="match status" value="1"/>
</dbReference>
<proteinExistence type="evidence at transcript level"/>
<dbReference type="InterPro" id="IPR013098">
    <property type="entry name" value="Ig_I-set"/>
</dbReference>
<dbReference type="InterPro" id="IPR007110">
    <property type="entry name" value="Ig-like_dom"/>
</dbReference>
<dbReference type="InterPro" id="IPR036179">
    <property type="entry name" value="Ig-like_dom_sf"/>
</dbReference>
<dbReference type="GO" id="GO:0070593">
    <property type="term" value="P:dendrite self-avoidance"/>
    <property type="evidence" value="ECO:0007669"/>
    <property type="project" value="TreeGrafter"/>
</dbReference>
<feature type="compositionally biased region" description="Low complexity" evidence="2">
    <location>
        <begin position="183"/>
        <end position="207"/>
    </location>
</feature>
<feature type="domain" description="Ig-like" evidence="4">
    <location>
        <begin position="242"/>
        <end position="327"/>
    </location>
</feature>
<reference evidence="5" key="2">
    <citation type="journal article" date="2014" name="BMC Genomics">
        <title>A genomic perspective to assessing quality of mass-reared SIT flies used in Mediterranean fruit fly (Ceratitis capitata) eradication in California.</title>
        <authorList>
            <person name="Calla B."/>
            <person name="Hall B."/>
            <person name="Hou S."/>
            <person name="Geib S.M."/>
        </authorList>
    </citation>
    <scope>NUCLEOTIDE SEQUENCE</scope>
</reference>
<keyword evidence="3" id="KW-0812">Transmembrane</keyword>
<keyword evidence="1" id="KW-0393">Immunoglobulin domain</keyword>
<dbReference type="SMART" id="SM00409">
    <property type="entry name" value="IG"/>
    <property type="match status" value="2"/>
</dbReference>
<sequence>MDTAGGAVLGMDQIDVSHIKTEMKIEPPQLANDDSMDLDPNYDPSDFLNFGNRNVSNDNNEDLQGNQNHTQYGKEDDDANIQYNTNAHLPDGTMPAQMSSMPQMPLIMPPNTDNVGIDEDLAISESDEEDGGDNTHNDGGDVSMKNEVFNDNGEMANDANIPINPNDANDIQMNMDVAKSEPQQQQQHQQQGRQLQRQPVSGMSTIMSGGGGMSFSTTALSPQTTPTAQQVPMRKETEFLVPNFDNAEHQLKVFEIRSPLVLSCNITKEGSYVLKWEKNGTDVAKVKSLEGRYRIIAAERKFIIDRTDIGDDGVYSCVVDNNKRDINVVARVIVRVPSNSGVVEGEKLSIVCTSVGTDPQLSWMIGNQTITNSTGRYMLKPDDHNVKNAILSVENISLDDRGEFKCIGRNDANEYAGYAEASDVSFVRVKGKLAALWPFLGICAEVLILCAIILIYEKRRNKSELEESDTDPQDQ</sequence>
<protein>
    <submittedName>
        <fullName evidence="5">Basigin</fullName>
    </submittedName>
</protein>
<dbReference type="SMART" id="SM00408">
    <property type="entry name" value="IGc2"/>
    <property type="match status" value="2"/>
</dbReference>
<keyword evidence="3" id="KW-1133">Transmembrane helix</keyword>
<dbReference type="InterPro" id="IPR013783">
    <property type="entry name" value="Ig-like_fold"/>
</dbReference>